<organism evidence="1 2">
    <name type="scientific">Aspergillus ibericus CBS 121593</name>
    <dbReference type="NCBI Taxonomy" id="1448316"/>
    <lineage>
        <taxon>Eukaryota</taxon>
        <taxon>Fungi</taxon>
        <taxon>Dikarya</taxon>
        <taxon>Ascomycota</taxon>
        <taxon>Pezizomycotina</taxon>
        <taxon>Eurotiomycetes</taxon>
        <taxon>Eurotiomycetidae</taxon>
        <taxon>Eurotiales</taxon>
        <taxon>Aspergillaceae</taxon>
        <taxon>Aspergillus</taxon>
        <taxon>Aspergillus subgen. Circumdati</taxon>
    </lineage>
</organism>
<protein>
    <submittedName>
        <fullName evidence="1">Uncharacterized protein</fullName>
    </submittedName>
</protein>
<dbReference type="AlphaFoldDB" id="A0A395H8M7"/>
<evidence type="ECO:0000313" key="2">
    <source>
        <dbReference type="Proteomes" id="UP000249402"/>
    </source>
</evidence>
<reference evidence="1 2" key="1">
    <citation type="submission" date="2018-02" db="EMBL/GenBank/DDBJ databases">
        <title>The genomes of Aspergillus section Nigri reveals drivers in fungal speciation.</title>
        <authorList>
            <consortium name="DOE Joint Genome Institute"/>
            <person name="Vesth T.C."/>
            <person name="Nybo J."/>
            <person name="Theobald S."/>
            <person name="Brandl J."/>
            <person name="Frisvad J.C."/>
            <person name="Nielsen K.F."/>
            <person name="Lyhne E.K."/>
            <person name="Kogle M.E."/>
            <person name="Kuo A."/>
            <person name="Riley R."/>
            <person name="Clum A."/>
            <person name="Nolan M."/>
            <person name="Lipzen A."/>
            <person name="Salamov A."/>
            <person name="Henrissat B."/>
            <person name="Wiebenga A."/>
            <person name="De vries R.P."/>
            <person name="Grigoriev I.V."/>
            <person name="Mortensen U.H."/>
            <person name="Andersen M.R."/>
            <person name="Baker S.E."/>
        </authorList>
    </citation>
    <scope>NUCLEOTIDE SEQUENCE [LARGE SCALE GENOMIC DNA]</scope>
    <source>
        <strain evidence="1 2">CBS 121593</strain>
    </source>
</reference>
<dbReference type="EMBL" id="KZ824428">
    <property type="protein sequence ID" value="RAL03238.1"/>
    <property type="molecule type" value="Genomic_DNA"/>
</dbReference>
<dbReference type="RefSeq" id="XP_025577565.1">
    <property type="nucleotide sequence ID" value="XM_025721302.1"/>
</dbReference>
<keyword evidence="2" id="KW-1185">Reference proteome</keyword>
<sequence length="199" mass="23165">MPENPLSRYESYITRLLEQAEIPNFIYGGRVWYLRGDTCSTRKIRYLAWIIPDELFSKACEVLDVAGFPRDNKSRWKMIKLAERDHTVQVGDAIYSCAAELKIPYGAHLVRKSRLLMKMPNPGLGRISPYDRNYMLTTDDRVKNQGKEEPRLLCFRPPVVFDCQTEDDYPVKMIRFGGPVTVREPFDDFSGLWTLDEVF</sequence>
<name>A0A395H8M7_9EURO</name>
<dbReference type="OrthoDB" id="4499271at2759"/>
<evidence type="ECO:0000313" key="1">
    <source>
        <dbReference type="EMBL" id="RAL03238.1"/>
    </source>
</evidence>
<accession>A0A395H8M7</accession>
<dbReference type="Proteomes" id="UP000249402">
    <property type="component" value="Unassembled WGS sequence"/>
</dbReference>
<gene>
    <name evidence="1" type="ORF">BO80DRAFT_442918</name>
</gene>
<dbReference type="GeneID" id="37226167"/>
<dbReference type="VEuPathDB" id="FungiDB:BO80DRAFT_442918"/>
<proteinExistence type="predicted"/>